<comment type="caution">
    <text evidence="1">The sequence shown here is derived from an EMBL/GenBank/DDBJ whole genome shotgun (WGS) entry which is preliminary data.</text>
</comment>
<gene>
    <name evidence="1" type="ORF">DXF87_25620</name>
</gene>
<dbReference type="EMBL" id="QRBW01000215">
    <property type="protein sequence ID" value="RDT54118.1"/>
    <property type="molecule type" value="Genomic_DNA"/>
</dbReference>
<dbReference type="RefSeq" id="WP_165852695.1">
    <property type="nucleotide sequence ID" value="NZ_QRBW01000215.1"/>
</dbReference>
<reference evidence="1 2" key="1">
    <citation type="submission" date="2018-07" db="EMBL/GenBank/DDBJ databases">
        <title>The use of a cohorting ward and systematic surveillance cultures for the control of a Klebsiella pneumoniae carbapenemase (KPC)-producing Enterobacteriaceae outbreak.</title>
        <authorList>
            <person name="Doi Y."/>
        </authorList>
    </citation>
    <scope>NUCLEOTIDE SEQUENCE [LARGE SCALE GENOMIC DNA]</scope>
    <source>
        <strain evidence="1 2">1-RC-17-04017</strain>
    </source>
</reference>
<protein>
    <submittedName>
        <fullName evidence="1">Uncharacterized protein</fullName>
    </submittedName>
</protein>
<organism evidence="1 2">
    <name type="scientific">Enterobacter roggenkampii</name>
    <dbReference type="NCBI Taxonomy" id="1812935"/>
    <lineage>
        <taxon>Bacteria</taxon>
        <taxon>Pseudomonadati</taxon>
        <taxon>Pseudomonadota</taxon>
        <taxon>Gammaproteobacteria</taxon>
        <taxon>Enterobacterales</taxon>
        <taxon>Enterobacteriaceae</taxon>
        <taxon>Enterobacter</taxon>
        <taxon>Enterobacter cloacae complex</taxon>
    </lineage>
</organism>
<sequence length="86" mass="9825">TKVAFKVDPEAPKVFYEYGTLPMDSYDEETCWKVVKILKKFATPDIKMRFSGYYDALDAFKETKAAKALPPPVVPDYLVAMLPKEE</sequence>
<dbReference type="AlphaFoldDB" id="A0ABD7GPP1"/>
<feature type="non-terminal residue" evidence="1">
    <location>
        <position position="1"/>
    </location>
</feature>
<proteinExistence type="predicted"/>
<name>A0ABD7GPP1_9ENTR</name>
<dbReference type="Proteomes" id="UP000255291">
    <property type="component" value="Unassembled WGS sequence"/>
</dbReference>
<evidence type="ECO:0000313" key="2">
    <source>
        <dbReference type="Proteomes" id="UP000255291"/>
    </source>
</evidence>
<accession>A0ABD7GPP1</accession>
<evidence type="ECO:0000313" key="1">
    <source>
        <dbReference type="EMBL" id="RDT54118.1"/>
    </source>
</evidence>